<proteinExistence type="predicted"/>
<accession>A0A0D0D9V6</accession>
<dbReference type="InParanoid" id="A0A0D0D9V6"/>
<name>A0A0D0D9V6_9AGAM</name>
<reference evidence="2" key="2">
    <citation type="submission" date="2015-01" db="EMBL/GenBank/DDBJ databases">
        <title>Evolutionary Origins and Diversification of the Mycorrhizal Mutualists.</title>
        <authorList>
            <consortium name="DOE Joint Genome Institute"/>
            <consortium name="Mycorrhizal Genomics Consortium"/>
            <person name="Kohler A."/>
            <person name="Kuo A."/>
            <person name="Nagy L.G."/>
            <person name="Floudas D."/>
            <person name="Copeland A."/>
            <person name="Barry K.W."/>
            <person name="Cichocki N."/>
            <person name="Veneault-Fourrey C."/>
            <person name="LaButti K."/>
            <person name="Lindquist E.A."/>
            <person name="Lipzen A."/>
            <person name="Lundell T."/>
            <person name="Morin E."/>
            <person name="Murat C."/>
            <person name="Riley R."/>
            <person name="Ohm R."/>
            <person name="Sun H."/>
            <person name="Tunlid A."/>
            <person name="Henrissat B."/>
            <person name="Grigoriev I.V."/>
            <person name="Hibbett D.S."/>
            <person name="Martin F."/>
        </authorList>
    </citation>
    <scope>NUCLEOTIDE SEQUENCE [LARGE SCALE GENOMIC DNA]</scope>
    <source>
        <strain evidence="2">Ve08.2h10</strain>
    </source>
</reference>
<evidence type="ECO:0000313" key="1">
    <source>
        <dbReference type="EMBL" id="KIK77274.1"/>
    </source>
</evidence>
<evidence type="ECO:0000313" key="2">
    <source>
        <dbReference type="Proteomes" id="UP000054538"/>
    </source>
</evidence>
<keyword evidence="2" id="KW-1185">Reference proteome</keyword>
<protein>
    <submittedName>
        <fullName evidence="1">Uncharacterized protein</fullName>
    </submittedName>
</protein>
<dbReference type="AlphaFoldDB" id="A0A0D0D9V6"/>
<dbReference type="Proteomes" id="UP000054538">
    <property type="component" value="Unassembled WGS sequence"/>
</dbReference>
<reference evidence="1 2" key="1">
    <citation type="submission" date="2014-04" db="EMBL/GenBank/DDBJ databases">
        <authorList>
            <consortium name="DOE Joint Genome Institute"/>
            <person name="Kuo A."/>
            <person name="Kohler A."/>
            <person name="Jargeat P."/>
            <person name="Nagy L.G."/>
            <person name="Floudas D."/>
            <person name="Copeland A."/>
            <person name="Barry K.W."/>
            <person name="Cichocki N."/>
            <person name="Veneault-Fourrey C."/>
            <person name="LaButti K."/>
            <person name="Lindquist E.A."/>
            <person name="Lipzen A."/>
            <person name="Lundell T."/>
            <person name="Morin E."/>
            <person name="Murat C."/>
            <person name="Sun H."/>
            <person name="Tunlid A."/>
            <person name="Henrissat B."/>
            <person name="Grigoriev I.V."/>
            <person name="Hibbett D.S."/>
            <person name="Martin F."/>
            <person name="Nordberg H.P."/>
            <person name="Cantor M.N."/>
            <person name="Hua S.X."/>
        </authorList>
    </citation>
    <scope>NUCLEOTIDE SEQUENCE [LARGE SCALE GENOMIC DNA]</scope>
    <source>
        <strain evidence="1 2">Ve08.2h10</strain>
    </source>
</reference>
<dbReference type="HOGENOM" id="CLU_2628620_0_0_1"/>
<sequence>MVSCEVIEHICQLYIKPDHIVFNLLPAPLCTFMTKYSELRNWNTNSAFLKHWSSYLRFPAMSEFITPLSRNVRVHTSA</sequence>
<organism evidence="1 2">
    <name type="scientific">Paxillus rubicundulus Ve08.2h10</name>
    <dbReference type="NCBI Taxonomy" id="930991"/>
    <lineage>
        <taxon>Eukaryota</taxon>
        <taxon>Fungi</taxon>
        <taxon>Dikarya</taxon>
        <taxon>Basidiomycota</taxon>
        <taxon>Agaricomycotina</taxon>
        <taxon>Agaricomycetes</taxon>
        <taxon>Agaricomycetidae</taxon>
        <taxon>Boletales</taxon>
        <taxon>Paxilineae</taxon>
        <taxon>Paxillaceae</taxon>
        <taxon>Paxillus</taxon>
    </lineage>
</organism>
<gene>
    <name evidence="1" type="ORF">PAXRUDRAFT_778490</name>
</gene>
<feature type="non-terminal residue" evidence="1">
    <location>
        <position position="78"/>
    </location>
</feature>
<dbReference type="EMBL" id="KN827066">
    <property type="protein sequence ID" value="KIK77274.1"/>
    <property type="molecule type" value="Genomic_DNA"/>
</dbReference>